<accession>A0A8H8NMV0</accession>
<feature type="compositionally biased region" description="Basic and acidic residues" evidence="1">
    <location>
        <begin position="40"/>
        <end position="58"/>
    </location>
</feature>
<gene>
    <name evidence="2" type="ORF">RhiXN_04698</name>
</gene>
<feature type="region of interest" description="Disordered" evidence="1">
    <location>
        <begin position="40"/>
        <end position="61"/>
    </location>
</feature>
<sequence>MISAEEEHRSGPVELLRGHGRRSGWTGLVSMSALQHAMTLRKERVDESGTLKSDERRSSVTAPLDWQVTSLFS</sequence>
<dbReference type="EMBL" id="CP059659">
    <property type="protein sequence ID" value="QRW16696.1"/>
    <property type="molecule type" value="Genomic_DNA"/>
</dbReference>
<evidence type="ECO:0000313" key="3">
    <source>
        <dbReference type="Proteomes" id="UP000650533"/>
    </source>
</evidence>
<dbReference type="KEGG" id="rsx:RhiXN_04698"/>
<evidence type="ECO:0000313" key="2">
    <source>
        <dbReference type="EMBL" id="QRW16696.1"/>
    </source>
</evidence>
<organism evidence="2 3">
    <name type="scientific">Rhizoctonia solani</name>
    <dbReference type="NCBI Taxonomy" id="456999"/>
    <lineage>
        <taxon>Eukaryota</taxon>
        <taxon>Fungi</taxon>
        <taxon>Dikarya</taxon>
        <taxon>Basidiomycota</taxon>
        <taxon>Agaricomycotina</taxon>
        <taxon>Agaricomycetes</taxon>
        <taxon>Cantharellales</taxon>
        <taxon>Ceratobasidiaceae</taxon>
        <taxon>Rhizoctonia</taxon>
    </lineage>
</organism>
<evidence type="ECO:0000256" key="1">
    <source>
        <dbReference type="SAM" id="MobiDB-lite"/>
    </source>
</evidence>
<dbReference type="AlphaFoldDB" id="A0A8H8NMV0"/>
<dbReference type="RefSeq" id="XP_043176933.1">
    <property type="nucleotide sequence ID" value="XM_043324514.1"/>
</dbReference>
<reference evidence="2" key="1">
    <citation type="submission" date="2020-05" db="EMBL/GenBank/DDBJ databases">
        <title>Evolutionary and genomic comparisons of hybrid uninucleate and nonhybrid Rhizoctonia fungi.</title>
        <authorList>
            <person name="Li C."/>
            <person name="Chen X."/>
        </authorList>
    </citation>
    <scope>NUCLEOTIDE SEQUENCE</scope>
    <source>
        <strain evidence="2">AG-1 IA</strain>
    </source>
</reference>
<feature type="region of interest" description="Disordered" evidence="1">
    <location>
        <begin position="1"/>
        <end position="23"/>
    </location>
</feature>
<name>A0A8H8NMV0_9AGAM</name>
<proteinExistence type="predicted"/>
<feature type="compositionally biased region" description="Basic and acidic residues" evidence="1">
    <location>
        <begin position="1"/>
        <end position="11"/>
    </location>
</feature>
<dbReference type="GeneID" id="67026977"/>
<protein>
    <submittedName>
        <fullName evidence="2">Uncharacterized protein</fullName>
    </submittedName>
</protein>
<dbReference type="Proteomes" id="UP000650533">
    <property type="component" value="Chromosome 2"/>
</dbReference>